<reference evidence="1" key="1">
    <citation type="submission" date="2020-05" db="EMBL/GenBank/DDBJ databases">
        <authorList>
            <person name="Chiriac C."/>
            <person name="Salcher M."/>
            <person name="Ghai R."/>
            <person name="Kavagutti S V."/>
        </authorList>
    </citation>
    <scope>NUCLEOTIDE SEQUENCE</scope>
</reference>
<dbReference type="Pfam" id="PF04007">
    <property type="entry name" value="DUF354"/>
    <property type="match status" value="1"/>
</dbReference>
<name>A0A6J7DHP5_9ZZZZ</name>
<dbReference type="EMBL" id="CAFBLU010000008">
    <property type="protein sequence ID" value="CAB4870016.1"/>
    <property type="molecule type" value="Genomic_DNA"/>
</dbReference>
<organism evidence="1">
    <name type="scientific">freshwater metagenome</name>
    <dbReference type="NCBI Taxonomy" id="449393"/>
    <lineage>
        <taxon>unclassified sequences</taxon>
        <taxon>metagenomes</taxon>
        <taxon>ecological metagenomes</taxon>
    </lineage>
</organism>
<protein>
    <submittedName>
        <fullName evidence="1">Unannotated protein</fullName>
    </submittedName>
</protein>
<sequence length="349" mass="38336">MPLITSTESGAGRRAWVDLTNSPHVLVMRPMIELLRAKGWEVEVTARDFAQTIGLLDRFGIEHEVIGHHRGGGRGAKAVGLASRSAALTRWARGRKFDLALGHGSNDVTIAAWLLRIPCSTTFDYEFATAQHQVNCRLANAVVVPELIPRERIERFGAGDRLYQYPGLKEEYYLADFEPDHSVPVSLGIDASRPFVVVRTPPVVALYHRVENDLFGEALNLLRDHQAVVLPRTEEQRVQLAEVPGLIVPEGAVDAQSLVALADLVISAGGTMNREAVALGTPVLTVFAGRLGAVDEHLLGTGQLGRLTEAKQAIPVRRESGEVFERVRRDPEDFLHLLMRPLAPTPAQR</sequence>
<dbReference type="InterPro" id="IPR007152">
    <property type="entry name" value="DUF354"/>
</dbReference>
<evidence type="ECO:0000313" key="1">
    <source>
        <dbReference type="EMBL" id="CAB4870016.1"/>
    </source>
</evidence>
<accession>A0A6J7DHP5</accession>
<dbReference type="AlphaFoldDB" id="A0A6J7DHP5"/>
<dbReference type="PANTHER" id="PTHR39662:SF1">
    <property type="entry name" value="DUF354 DOMAIN-CONTAINING PROTEIN"/>
    <property type="match status" value="1"/>
</dbReference>
<dbReference type="PIRSF" id="PIRSF005357">
    <property type="entry name" value="UCP005357"/>
    <property type="match status" value="1"/>
</dbReference>
<dbReference type="SUPFAM" id="SSF53756">
    <property type="entry name" value="UDP-Glycosyltransferase/glycogen phosphorylase"/>
    <property type="match status" value="1"/>
</dbReference>
<proteinExistence type="predicted"/>
<gene>
    <name evidence="1" type="ORF">UFOPK3444_00669</name>
</gene>
<dbReference type="PANTHER" id="PTHR39662">
    <property type="entry name" value="DUF354 DOMAIN-CONTAINING PROTEIN-RELATED"/>
    <property type="match status" value="1"/>
</dbReference>